<dbReference type="Gene3D" id="3.40.50.300">
    <property type="entry name" value="P-loop containing nucleotide triphosphate hydrolases"/>
    <property type="match status" value="1"/>
</dbReference>
<feature type="non-terminal residue" evidence="18">
    <location>
        <position position="1"/>
    </location>
</feature>
<keyword evidence="3" id="KW-0813">Transport</keyword>
<keyword evidence="11" id="KW-0460">Magnesium</keyword>
<dbReference type="PANTHER" id="PTHR10903:SF135">
    <property type="entry name" value="TRANSLOCASE OF CHLOROPLAST 120, CHLOROPLASTIC-RELATED"/>
    <property type="match status" value="1"/>
</dbReference>
<keyword evidence="12" id="KW-0653">Protein transport</keyword>
<comment type="subcellular location">
    <subcellularLocation>
        <location evidence="2">Membrane</location>
        <topology evidence="2">Single-pass membrane protein</topology>
    </subcellularLocation>
    <subcellularLocation>
        <location evidence="16">Plastid</location>
        <location evidence="16">Chloroplast outer membrane</location>
    </subcellularLocation>
</comment>
<name>A0ABR2H0F2_9EUKA</name>
<evidence type="ECO:0000256" key="9">
    <source>
        <dbReference type="ARBA" id="ARBA00022801"/>
    </source>
</evidence>
<evidence type="ECO:0000256" key="15">
    <source>
        <dbReference type="ARBA" id="ARBA00023136"/>
    </source>
</evidence>
<keyword evidence="13" id="KW-1133">Transmembrane helix</keyword>
<comment type="caution">
    <text evidence="18">The sequence shown here is derived from an EMBL/GenBank/DDBJ whole genome shotgun (WGS) entry which is preliminary data.</text>
</comment>
<dbReference type="InterPro" id="IPR006703">
    <property type="entry name" value="G_AIG1"/>
</dbReference>
<feature type="domain" description="AIG1-type G" evidence="17">
    <location>
        <begin position="10"/>
        <end position="151"/>
    </location>
</feature>
<dbReference type="InterPro" id="IPR045058">
    <property type="entry name" value="GIMA/IAN/Toc"/>
</dbReference>
<keyword evidence="4" id="KW-0150">Chloroplast</keyword>
<evidence type="ECO:0000256" key="8">
    <source>
        <dbReference type="ARBA" id="ARBA00022741"/>
    </source>
</evidence>
<comment type="cofactor">
    <cofactor evidence="1">
        <name>Mg(2+)</name>
        <dbReference type="ChEBI" id="CHEBI:18420"/>
    </cofactor>
</comment>
<evidence type="ECO:0000259" key="17">
    <source>
        <dbReference type="Pfam" id="PF04548"/>
    </source>
</evidence>
<evidence type="ECO:0000256" key="14">
    <source>
        <dbReference type="ARBA" id="ARBA00023134"/>
    </source>
</evidence>
<evidence type="ECO:0000256" key="13">
    <source>
        <dbReference type="ARBA" id="ARBA00022989"/>
    </source>
</evidence>
<keyword evidence="14" id="KW-0342">GTP-binding</keyword>
<evidence type="ECO:0000256" key="6">
    <source>
        <dbReference type="ARBA" id="ARBA00022692"/>
    </source>
</evidence>
<keyword evidence="15" id="KW-0472">Membrane</keyword>
<organism evidence="18 19">
    <name type="scientific">Tritrichomonas musculus</name>
    <dbReference type="NCBI Taxonomy" id="1915356"/>
    <lineage>
        <taxon>Eukaryota</taxon>
        <taxon>Metamonada</taxon>
        <taxon>Parabasalia</taxon>
        <taxon>Tritrichomonadida</taxon>
        <taxon>Tritrichomonadidae</taxon>
        <taxon>Tritrichomonas</taxon>
    </lineage>
</organism>
<evidence type="ECO:0000256" key="4">
    <source>
        <dbReference type="ARBA" id="ARBA00022528"/>
    </source>
</evidence>
<dbReference type="Proteomes" id="UP001470230">
    <property type="component" value="Unassembled WGS sequence"/>
</dbReference>
<keyword evidence="19" id="KW-1185">Reference proteome</keyword>
<evidence type="ECO:0000256" key="7">
    <source>
        <dbReference type="ARBA" id="ARBA00022723"/>
    </source>
</evidence>
<proteinExistence type="predicted"/>
<dbReference type="EMBL" id="JAPFFF010000051">
    <property type="protein sequence ID" value="KAK8839654.1"/>
    <property type="molecule type" value="Genomic_DNA"/>
</dbReference>
<keyword evidence="8" id="KW-0547">Nucleotide-binding</keyword>
<reference evidence="18 19" key="1">
    <citation type="submission" date="2024-04" db="EMBL/GenBank/DDBJ databases">
        <title>Tritrichomonas musculus Genome.</title>
        <authorList>
            <person name="Alves-Ferreira E."/>
            <person name="Grigg M."/>
            <person name="Lorenzi H."/>
            <person name="Galac M."/>
        </authorList>
    </citation>
    <scope>NUCLEOTIDE SEQUENCE [LARGE SCALE GENOMIC DNA]</scope>
    <source>
        <strain evidence="18 19">EAF2021</strain>
    </source>
</reference>
<keyword evidence="5" id="KW-0934">Plastid</keyword>
<evidence type="ECO:0000256" key="11">
    <source>
        <dbReference type="ARBA" id="ARBA00022842"/>
    </source>
</evidence>
<keyword evidence="6" id="KW-0812">Transmembrane</keyword>
<dbReference type="Pfam" id="PF04548">
    <property type="entry name" value="AIG1"/>
    <property type="match status" value="1"/>
</dbReference>
<evidence type="ECO:0000256" key="3">
    <source>
        <dbReference type="ARBA" id="ARBA00022448"/>
    </source>
</evidence>
<keyword evidence="10" id="KW-1002">Plastid outer membrane</keyword>
<dbReference type="SUPFAM" id="SSF52540">
    <property type="entry name" value="P-loop containing nucleoside triphosphate hydrolases"/>
    <property type="match status" value="1"/>
</dbReference>
<accession>A0ABR2H0F2</accession>
<evidence type="ECO:0000313" key="18">
    <source>
        <dbReference type="EMBL" id="KAK8839654.1"/>
    </source>
</evidence>
<gene>
    <name evidence="18" type="ORF">M9Y10_032023</name>
</gene>
<evidence type="ECO:0000256" key="10">
    <source>
        <dbReference type="ARBA" id="ARBA00022805"/>
    </source>
</evidence>
<evidence type="ECO:0000256" key="16">
    <source>
        <dbReference type="ARBA" id="ARBA00024013"/>
    </source>
</evidence>
<evidence type="ECO:0000313" key="19">
    <source>
        <dbReference type="Proteomes" id="UP001470230"/>
    </source>
</evidence>
<sequence length="399" mass="46376">TILHVSSTVTIFVFGKTGQGKSENGNAFLQKNNAFLASSDPQSCTNKTESDFNIVNGVMRYYIDTPGLESTYGNDLDIIMNIVNSLNTNNTHGINAFFLVIGIDDIRLTPNIINMIKALNDFFIDSDCWKQAGIIFTKCNYNDDEIDNKIESGKKYRNEVIKFIKTLPKCQNIDIQLPCFFVNCKKWMTDKKTQAEYERILKFAEGFIPTPYNFSIPAIAIEESQDSRKVQEKIYKKRKPDENNITIFAYGKYRNFSLDENGKVIVPVTISLTQLYEYRYNWEGVEYEKTKINSVSVNYDFERMLIYPIVEDQRLGTFIYHRKRKYWYEFGHVRRKTSRYSQELIIDLGGGFVYKDTNSSRYVLRSPNHCPIYELNPKAPKFKELKITPVPTSIEIFMD</sequence>
<keyword evidence="9" id="KW-0378">Hydrolase</keyword>
<keyword evidence="7" id="KW-0479">Metal-binding</keyword>
<protein>
    <recommendedName>
        <fullName evidence="17">AIG1-type G domain-containing protein</fullName>
    </recommendedName>
</protein>
<evidence type="ECO:0000256" key="12">
    <source>
        <dbReference type="ARBA" id="ARBA00022927"/>
    </source>
</evidence>
<dbReference type="PANTHER" id="PTHR10903">
    <property type="entry name" value="GTPASE, IMAP FAMILY MEMBER-RELATED"/>
    <property type="match status" value="1"/>
</dbReference>
<evidence type="ECO:0000256" key="1">
    <source>
        <dbReference type="ARBA" id="ARBA00001946"/>
    </source>
</evidence>
<dbReference type="InterPro" id="IPR027417">
    <property type="entry name" value="P-loop_NTPase"/>
</dbReference>
<evidence type="ECO:0000256" key="2">
    <source>
        <dbReference type="ARBA" id="ARBA00004167"/>
    </source>
</evidence>
<evidence type="ECO:0000256" key="5">
    <source>
        <dbReference type="ARBA" id="ARBA00022640"/>
    </source>
</evidence>